<dbReference type="Gene3D" id="3.40.640.10">
    <property type="entry name" value="Type I PLP-dependent aspartate aminotransferase-like (Major domain)"/>
    <property type="match status" value="1"/>
</dbReference>
<dbReference type="EMBL" id="DVOH01000058">
    <property type="protein sequence ID" value="HIV00910.1"/>
    <property type="molecule type" value="Genomic_DNA"/>
</dbReference>
<dbReference type="Proteomes" id="UP000886891">
    <property type="component" value="Unassembled WGS sequence"/>
</dbReference>
<evidence type="ECO:0000313" key="10">
    <source>
        <dbReference type="Proteomes" id="UP000886891"/>
    </source>
</evidence>
<sequence length="379" mass="40199">MWMQKVYRNEIYFDNAATSRYKPQSVIKAMVAQMRASANPGRGGHRSAIEAGMTVESARSVIESHLGAGAVVWTKNCTEALNQAIFGLNPDGTVIISTFEHNSVYRPLVRLEQQKRIKLKILEGENGLITPDALNAAIDGDTALIVLCEVGNVIGTRQPVAELSRVAAANGIPMIVDTAQSLGYGLASDYGSVDFVCCSGHKGLHGPQGTGFLWINGNRHTLRPLIYGGTGRDSHSPVQSPEAPEGLESGTLNTPGIAGLAAGAEWSFANLGQNARHIAMLIDFLAEELKKIPGVKLIGRGESVLSFNLGDLGSTETGDRLNEAGISVRAGLHCAPLAHRYLGTLKQGTVRIGAGVENTLKECELLIAAVRRIAASTAI</sequence>
<keyword evidence="9" id="KW-0808">Transferase</keyword>
<evidence type="ECO:0000256" key="6">
    <source>
        <dbReference type="RuleBase" id="RU004504"/>
    </source>
</evidence>
<dbReference type="PANTHER" id="PTHR43586:SF4">
    <property type="entry name" value="ISOPENICILLIN N EPIMERASE"/>
    <property type="match status" value="1"/>
</dbReference>
<organism evidence="9 10">
    <name type="scientific">Candidatus Stercoripulliclostridium merdipullorum</name>
    <dbReference type="NCBI Taxonomy" id="2840952"/>
    <lineage>
        <taxon>Bacteria</taxon>
        <taxon>Bacillati</taxon>
        <taxon>Bacillota</taxon>
        <taxon>Clostridia</taxon>
        <taxon>Eubacteriales</taxon>
        <taxon>Candidatus Stercoripulliclostridium</taxon>
    </lineage>
</organism>
<dbReference type="InterPro" id="IPR016454">
    <property type="entry name" value="Cysteine_dSase"/>
</dbReference>
<comment type="catalytic activity">
    <reaction evidence="5">
        <text>(sulfur carrier)-H + L-cysteine = (sulfur carrier)-SH + L-alanine</text>
        <dbReference type="Rhea" id="RHEA:43892"/>
        <dbReference type="Rhea" id="RHEA-COMP:14737"/>
        <dbReference type="Rhea" id="RHEA-COMP:14739"/>
        <dbReference type="ChEBI" id="CHEBI:29917"/>
        <dbReference type="ChEBI" id="CHEBI:35235"/>
        <dbReference type="ChEBI" id="CHEBI:57972"/>
        <dbReference type="ChEBI" id="CHEBI:64428"/>
        <dbReference type="EC" id="2.8.1.7"/>
    </reaction>
</comment>
<dbReference type="Pfam" id="PF00266">
    <property type="entry name" value="Aminotran_5"/>
    <property type="match status" value="1"/>
</dbReference>
<comment type="similarity">
    <text evidence="2">Belongs to the class-V pyridoxal-phosphate-dependent aminotransferase family. Csd subfamily.</text>
</comment>
<dbReference type="PIRSF" id="PIRSF005572">
    <property type="entry name" value="NifS"/>
    <property type="match status" value="1"/>
</dbReference>
<evidence type="ECO:0000256" key="1">
    <source>
        <dbReference type="ARBA" id="ARBA00001933"/>
    </source>
</evidence>
<dbReference type="GO" id="GO:0008483">
    <property type="term" value="F:transaminase activity"/>
    <property type="evidence" value="ECO:0007669"/>
    <property type="project" value="UniProtKB-KW"/>
</dbReference>
<feature type="region of interest" description="Disordered" evidence="7">
    <location>
        <begin position="228"/>
        <end position="249"/>
    </location>
</feature>
<reference evidence="9" key="2">
    <citation type="journal article" date="2021" name="PeerJ">
        <title>Extensive microbial diversity within the chicken gut microbiome revealed by metagenomics and culture.</title>
        <authorList>
            <person name="Gilroy R."/>
            <person name="Ravi A."/>
            <person name="Getino M."/>
            <person name="Pursley I."/>
            <person name="Horton D.L."/>
            <person name="Alikhan N.F."/>
            <person name="Baker D."/>
            <person name="Gharbi K."/>
            <person name="Hall N."/>
            <person name="Watson M."/>
            <person name="Adriaenssens E.M."/>
            <person name="Foster-Nyarko E."/>
            <person name="Jarju S."/>
            <person name="Secka A."/>
            <person name="Antonio M."/>
            <person name="Oren A."/>
            <person name="Chaudhuri R.R."/>
            <person name="La Ragione R."/>
            <person name="Hildebrand F."/>
            <person name="Pallen M.J."/>
        </authorList>
    </citation>
    <scope>NUCLEOTIDE SEQUENCE</scope>
    <source>
        <strain evidence="9">23406</strain>
    </source>
</reference>
<evidence type="ECO:0000256" key="3">
    <source>
        <dbReference type="ARBA" id="ARBA00012239"/>
    </source>
</evidence>
<comment type="cofactor">
    <cofactor evidence="1 6">
        <name>pyridoxal 5'-phosphate</name>
        <dbReference type="ChEBI" id="CHEBI:597326"/>
    </cofactor>
</comment>
<reference evidence="9" key="1">
    <citation type="submission" date="2020-10" db="EMBL/GenBank/DDBJ databases">
        <authorList>
            <person name="Gilroy R."/>
        </authorList>
    </citation>
    <scope>NUCLEOTIDE SEQUENCE</scope>
    <source>
        <strain evidence="9">23406</strain>
    </source>
</reference>
<evidence type="ECO:0000259" key="8">
    <source>
        <dbReference type="Pfam" id="PF00266"/>
    </source>
</evidence>
<dbReference type="PROSITE" id="PS00595">
    <property type="entry name" value="AA_TRANSFER_CLASS_5"/>
    <property type="match status" value="1"/>
</dbReference>
<gene>
    <name evidence="9" type="ORF">IAB14_07355</name>
</gene>
<comment type="caution">
    <text evidence="9">The sequence shown here is derived from an EMBL/GenBank/DDBJ whole genome shotgun (WGS) entry which is preliminary data.</text>
</comment>
<dbReference type="InterPro" id="IPR015421">
    <property type="entry name" value="PyrdxlP-dep_Trfase_major"/>
</dbReference>
<feature type="domain" description="Aminotransferase class V" evidence="8">
    <location>
        <begin position="11"/>
        <end position="366"/>
    </location>
</feature>
<evidence type="ECO:0000256" key="5">
    <source>
        <dbReference type="ARBA" id="ARBA00050776"/>
    </source>
</evidence>
<name>A0A9D1SY05_9FIRM</name>
<protein>
    <recommendedName>
        <fullName evidence="3">cysteine desulfurase</fullName>
        <ecNumber evidence="3">2.8.1.7</ecNumber>
    </recommendedName>
</protein>
<evidence type="ECO:0000313" key="9">
    <source>
        <dbReference type="EMBL" id="HIV00910.1"/>
    </source>
</evidence>
<dbReference type="InterPro" id="IPR015422">
    <property type="entry name" value="PyrdxlP-dep_Trfase_small"/>
</dbReference>
<dbReference type="Gene3D" id="3.90.1150.10">
    <property type="entry name" value="Aspartate Aminotransferase, domain 1"/>
    <property type="match status" value="1"/>
</dbReference>
<proteinExistence type="inferred from homology"/>
<evidence type="ECO:0000256" key="2">
    <source>
        <dbReference type="ARBA" id="ARBA00010447"/>
    </source>
</evidence>
<dbReference type="PANTHER" id="PTHR43586">
    <property type="entry name" value="CYSTEINE DESULFURASE"/>
    <property type="match status" value="1"/>
</dbReference>
<dbReference type="InterPro" id="IPR015424">
    <property type="entry name" value="PyrdxlP-dep_Trfase"/>
</dbReference>
<dbReference type="SUPFAM" id="SSF53383">
    <property type="entry name" value="PLP-dependent transferases"/>
    <property type="match status" value="1"/>
</dbReference>
<dbReference type="InterPro" id="IPR000192">
    <property type="entry name" value="Aminotrans_V_dom"/>
</dbReference>
<dbReference type="InterPro" id="IPR020578">
    <property type="entry name" value="Aminotrans_V_PyrdxlP_BS"/>
</dbReference>
<keyword evidence="9" id="KW-0032">Aminotransferase</keyword>
<evidence type="ECO:0000256" key="4">
    <source>
        <dbReference type="ARBA" id="ARBA00022898"/>
    </source>
</evidence>
<accession>A0A9D1SY05</accession>
<dbReference type="GO" id="GO:0031071">
    <property type="term" value="F:cysteine desulfurase activity"/>
    <property type="evidence" value="ECO:0007669"/>
    <property type="project" value="UniProtKB-EC"/>
</dbReference>
<keyword evidence="4" id="KW-0663">Pyridoxal phosphate</keyword>
<evidence type="ECO:0000256" key="7">
    <source>
        <dbReference type="SAM" id="MobiDB-lite"/>
    </source>
</evidence>
<dbReference type="EC" id="2.8.1.7" evidence="3"/>
<dbReference type="AlphaFoldDB" id="A0A9D1SY05"/>